<dbReference type="InterPro" id="IPR003760">
    <property type="entry name" value="PnrA-like"/>
</dbReference>
<comment type="subcellular location">
    <subcellularLocation>
        <location evidence="1">Cell membrane</location>
    </subcellularLocation>
</comment>
<dbReference type="Proteomes" id="UP000502118">
    <property type="component" value="Chromosome"/>
</dbReference>
<feature type="domain" description="ABC transporter substrate-binding protein PnrA-like" evidence="7">
    <location>
        <begin position="55"/>
        <end position="341"/>
    </location>
</feature>
<keyword evidence="9" id="KW-1185">Reference proteome</keyword>
<evidence type="ECO:0000256" key="3">
    <source>
        <dbReference type="ARBA" id="ARBA00022729"/>
    </source>
</evidence>
<evidence type="ECO:0000256" key="6">
    <source>
        <dbReference type="SAM" id="SignalP"/>
    </source>
</evidence>
<dbReference type="PIRSF" id="PIRSF032900">
    <property type="entry name" value="Mycoplasma_p48"/>
    <property type="match status" value="1"/>
</dbReference>
<evidence type="ECO:0000313" key="9">
    <source>
        <dbReference type="Proteomes" id="UP000502118"/>
    </source>
</evidence>
<dbReference type="EMBL" id="CP053097">
    <property type="protein sequence ID" value="QJR44236.1"/>
    <property type="molecule type" value="Genomic_DNA"/>
</dbReference>
<feature type="signal peptide" evidence="6">
    <location>
        <begin position="1"/>
        <end position="27"/>
    </location>
</feature>
<organism evidence="8 9">
    <name type="scientific">Mycoplasma miroungirhinis</name>
    <dbReference type="NCBI Taxonomy" id="754516"/>
    <lineage>
        <taxon>Bacteria</taxon>
        <taxon>Bacillati</taxon>
        <taxon>Mycoplasmatota</taxon>
        <taxon>Mollicutes</taxon>
        <taxon>Mycoplasmataceae</taxon>
        <taxon>Mycoplasma</taxon>
    </lineage>
</organism>
<dbReference type="Pfam" id="PF02608">
    <property type="entry name" value="Bmp"/>
    <property type="match status" value="1"/>
</dbReference>
<dbReference type="RefSeq" id="WP_171113113.1">
    <property type="nucleotide sequence ID" value="NZ_CP053097.1"/>
</dbReference>
<evidence type="ECO:0000313" key="8">
    <source>
        <dbReference type="EMBL" id="QJR44236.1"/>
    </source>
</evidence>
<keyword evidence="2" id="KW-1003">Cell membrane</keyword>
<evidence type="ECO:0000256" key="4">
    <source>
        <dbReference type="ARBA" id="ARBA00023136"/>
    </source>
</evidence>
<evidence type="ECO:0000256" key="2">
    <source>
        <dbReference type="ARBA" id="ARBA00022475"/>
    </source>
</evidence>
<dbReference type="KEGG" id="mmio:HLA92_02200"/>
<accession>A0A6M4JDT4</accession>
<dbReference type="AlphaFoldDB" id="A0A6M4JDT4"/>
<keyword evidence="4" id="KW-0472">Membrane</keyword>
<protein>
    <submittedName>
        <fullName evidence="8">BMP family ABC transporter substrate-binding protein</fullName>
    </submittedName>
</protein>
<keyword evidence="5" id="KW-0449">Lipoprotein</keyword>
<evidence type="ECO:0000256" key="5">
    <source>
        <dbReference type="ARBA" id="ARBA00023288"/>
    </source>
</evidence>
<proteinExistence type="predicted"/>
<evidence type="ECO:0000256" key="1">
    <source>
        <dbReference type="ARBA" id="ARBA00004236"/>
    </source>
</evidence>
<reference evidence="8 9" key="1">
    <citation type="submission" date="2020-05" db="EMBL/GenBank/DDBJ databases">
        <title>Novel Mycoplasma species detected in Mirounga angustirostris (northern elephant seal) from the USA.</title>
        <authorList>
            <person name="Volokhov D.V."/>
        </authorList>
    </citation>
    <scope>NUCLEOTIDE SEQUENCE [LARGE SCALE GENOMIC DNA]</scope>
    <source>
        <strain evidence="8 9">Mirounga ES2806-NAS</strain>
    </source>
</reference>
<dbReference type="Gene3D" id="3.40.50.2300">
    <property type="match status" value="2"/>
</dbReference>
<name>A0A6M4JDT4_9MOLU</name>
<feature type="chain" id="PRO_5026670271" evidence="6">
    <location>
        <begin position="28"/>
        <end position="435"/>
    </location>
</feature>
<keyword evidence="3 6" id="KW-0732">Signal</keyword>
<dbReference type="GO" id="GO:0005886">
    <property type="term" value="C:plasma membrane"/>
    <property type="evidence" value="ECO:0007669"/>
    <property type="project" value="UniProtKB-SubCell"/>
</dbReference>
<dbReference type="PRINTS" id="PR01733">
    <property type="entry name" value="LIPPROTEIN48"/>
</dbReference>
<dbReference type="InterPro" id="IPR008107">
    <property type="entry name" value="Mycoplasma_p48"/>
</dbReference>
<dbReference type="PROSITE" id="PS51257">
    <property type="entry name" value="PROKAR_LIPOPROTEIN"/>
    <property type="match status" value="1"/>
</dbReference>
<evidence type="ECO:0000259" key="7">
    <source>
        <dbReference type="Pfam" id="PF02608"/>
    </source>
</evidence>
<sequence length="435" mass="47945">MKKSKKILFSFAMLSIGVTLLSVPVIAASCTTEKIKISDIKSSENVQIDKEEKSKKSIVITDAGHVDDLSFNQSAFEGLEQISKDLGLDKATHVIPNSESEYEKVYNEALKNDFKYWITVGFKHTNAIKKFYNDHKEEMMNKGIVIIAVDFNASQPNVDSENKVIDPGIPEGYSISLEYNTKESGWVAGYASAKFLSTMSEEKRLVLSFGGGAFPGVTDFNEGYLKGILAWNQMHPETKTKHTVYSDVEKVYLQTGFVQGDKMLTHIQSALKGKGNKVPTIVLPVAGPATLTVVDNITDKQYIIGVDVDQTNVVSKRKDHFFTSITKGIGQSVYDVLEGLYSKNSEKLHGFELGKTSGHNKGNIAENWTGVAKAKLDTTENTELAQNALNEALSEFKKLSNEDKIYVSSSKAEKTGEDITSLQARLNKLVDLVNA</sequence>
<dbReference type="PANTHER" id="PTHR34296:SF2">
    <property type="entry name" value="ABC TRANSPORTER GUANOSINE-BINDING PROTEIN NUPN"/>
    <property type="match status" value="1"/>
</dbReference>
<gene>
    <name evidence="8" type="ORF">HLA92_02200</name>
</gene>
<dbReference type="InterPro" id="IPR050957">
    <property type="entry name" value="BMP_lipoprotein"/>
</dbReference>
<dbReference type="PANTHER" id="PTHR34296">
    <property type="entry name" value="TRANSCRIPTIONAL ACTIVATOR PROTEIN MED"/>
    <property type="match status" value="1"/>
</dbReference>